<protein>
    <submittedName>
        <fullName evidence="1">Uncharacterized protein</fullName>
    </submittedName>
</protein>
<gene>
    <name evidence="1" type="ORF">UFOVP1615_41</name>
</gene>
<proteinExistence type="predicted"/>
<reference evidence="1" key="1">
    <citation type="submission" date="2020-05" db="EMBL/GenBank/DDBJ databases">
        <authorList>
            <person name="Chiriac C."/>
            <person name="Salcher M."/>
            <person name="Ghai R."/>
            <person name="Kavagutti S V."/>
        </authorList>
    </citation>
    <scope>NUCLEOTIDE SEQUENCE</scope>
</reference>
<sequence length="176" mass="20692">MANKISPELSEKIMNDNLENFRKVNYNQTHFVRFLQSNYKECRDYTPQALRYKVNLHLSLNPITQPEQIISETVSFERAERAERSVVSELKRRNEYLIKTLEDSERAYDDLLNIKQPVDVFSISPSGNSTRLNRAIPIVSLSDWHIEELLELQRQVELKKKLIRSLQAMAKKSQKI</sequence>
<accession>A0A6J5SX68</accession>
<dbReference type="EMBL" id="LR797481">
    <property type="protein sequence ID" value="CAB4219566.1"/>
    <property type="molecule type" value="Genomic_DNA"/>
</dbReference>
<organism evidence="1">
    <name type="scientific">uncultured Caudovirales phage</name>
    <dbReference type="NCBI Taxonomy" id="2100421"/>
    <lineage>
        <taxon>Viruses</taxon>
        <taxon>Duplodnaviria</taxon>
        <taxon>Heunggongvirae</taxon>
        <taxon>Uroviricota</taxon>
        <taxon>Caudoviricetes</taxon>
        <taxon>Peduoviridae</taxon>
        <taxon>Maltschvirus</taxon>
        <taxon>Maltschvirus maltsch</taxon>
    </lineage>
</organism>
<name>A0A6J5SX68_9CAUD</name>
<evidence type="ECO:0000313" key="1">
    <source>
        <dbReference type="EMBL" id="CAB4219566.1"/>
    </source>
</evidence>